<keyword evidence="7" id="KW-0472">Membrane</keyword>
<evidence type="ECO:0000256" key="5">
    <source>
        <dbReference type="ARBA" id="ARBA00022833"/>
    </source>
</evidence>
<keyword evidence="6" id="KW-0482">Metalloprotease</keyword>
<feature type="transmembrane region" description="Helical" evidence="7">
    <location>
        <begin position="100"/>
        <end position="119"/>
    </location>
</feature>
<dbReference type="GO" id="GO:0006508">
    <property type="term" value="P:proteolysis"/>
    <property type="evidence" value="ECO:0007669"/>
    <property type="project" value="UniProtKB-KW"/>
</dbReference>
<feature type="transmembrane region" description="Helical" evidence="7">
    <location>
        <begin position="286"/>
        <end position="313"/>
    </location>
</feature>
<keyword evidence="4" id="KW-0378">Hydrolase</keyword>
<protein>
    <recommendedName>
        <fullName evidence="8">Peptidase M48 domain-containing protein</fullName>
    </recommendedName>
</protein>
<feature type="transmembrane region" description="Helical" evidence="7">
    <location>
        <begin position="225"/>
        <end position="249"/>
    </location>
</feature>
<keyword evidence="3" id="KW-0479">Metal-binding</keyword>
<evidence type="ECO:0000313" key="9">
    <source>
        <dbReference type="EMBL" id="AVD71589.1"/>
    </source>
</evidence>
<dbReference type="Proteomes" id="UP000239867">
    <property type="component" value="Chromosome"/>
</dbReference>
<keyword evidence="5" id="KW-0862">Zinc</keyword>
<feature type="transmembrane region" description="Helical" evidence="7">
    <location>
        <begin position="334"/>
        <end position="355"/>
    </location>
</feature>
<dbReference type="Gene3D" id="1.25.40.10">
    <property type="entry name" value="Tetratricopeptide repeat domain"/>
    <property type="match status" value="1"/>
</dbReference>
<keyword evidence="10" id="KW-1185">Reference proteome</keyword>
<gene>
    <name evidence="9" type="ORF">CAY53_09015</name>
</gene>
<dbReference type="GO" id="GO:0046872">
    <property type="term" value="F:metal ion binding"/>
    <property type="evidence" value="ECO:0007669"/>
    <property type="project" value="UniProtKB-KW"/>
</dbReference>
<keyword evidence="7" id="KW-0812">Transmembrane</keyword>
<feature type="transmembrane region" description="Helical" evidence="7">
    <location>
        <begin position="181"/>
        <end position="204"/>
    </location>
</feature>
<dbReference type="RefSeq" id="WP_104936837.1">
    <property type="nucleotide sequence ID" value="NZ_CP021255.1"/>
</dbReference>
<evidence type="ECO:0000313" key="10">
    <source>
        <dbReference type="Proteomes" id="UP000239867"/>
    </source>
</evidence>
<reference evidence="9 10" key="1">
    <citation type="journal article" date="2018" name="MBio">
        <title>Insights into the evolution of host association through the isolation and characterization of a novel human periodontal pathobiont, Desulfobulbus oralis.</title>
        <authorList>
            <person name="Cross K.L."/>
            <person name="Chirania P."/>
            <person name="Xiong W."/>
            <person name="Beall C.J."/>
            <person name="Elkins J.G."/>
            <person name="Giannone R.J."/>
            <person name="Griffen A.L."/>
            <person name="Guss A.M."/>
            <person name="Hettich R.L."/>
            <person name="Joshi S.S."/>
            <person name="Mokrzan E.M."/>
            <person name="Martin R.K."/>
            <person name="Zhulin I.B."/>
            <person name="Leys E.J."/>
            <person name="Podar M."/>
        </authorList>
    </citation>
    <scope>NUCLEOTIDE SEQUENCE [LARGE SCALE GENOMIC DNA]</scope>
    <source>
        <strain evidence="9 10">ORNL</strain>
    </source>
</reference>
<evidence type="ECO:0000256" key="7">
    <source>
        <dbReference type="SAM" id="Phobius"/>
    </source>
</evidence>
<evidence type="ECO:0000256" key="4">
    <source>
        <dbReference type="ARBA" id="ARBA00022801"/>
    </source>
</evidence>
<keyword evidence="7" id="KW-1133">Transmembrane helix</keyword>
<evidence type="ECO:0000256" key="3">
    <source>
        <dbReference type="ARBA" id="ARBA00022723"/>
    </source>
</evidence>
<dbReference type="GO" id="GO:0004222">
    <property type="term" value="F:metalloendopeptidase activity"/>
    <property type="evidence" value="ECO:0007669"/>
    <property type="project" value="InterPro"/>
</dbReference>
<organism evidence="9 10">
    <name type="scientific">Desulfobulbus oralis</name>
    <dbReference type="NCBI Taxonomy" id="1986146"/>
    <lineage>
        <taxon>Bacteria</taxon>
        <taxon>Pseudomonadati</taxon>
        <taxon>Thermodesulfobacteriota</taxon>
        <taxon>Desulfobulbia</taxon>
        <taxon>Desulfobulbales</taxon>
        <taxon>Desulfobulbaceae</taxon>
        <taxon>Desulfobulbus</taxon>
    </lineage>
</organism>
<dbReference type="EMBL" id="CP021255">
    <property type="protein sequence ID" value="AVD71589.1"/>
    <property type="molecule type" value="Genomic_DNA"/>
</dbReference>
<feature type="domain" description="Peptidase M48" evidence="8">
    <location>
        <begin position="245"/>
        <end position="395"/>
    </location>
</feature>
<feature type="transmembrane region" description="Helical" evidence="7">
    <location>
        <begin position="30"/>
        <end position="46"/>
    </location>
</feature>
<dbReference type="OrthoDB" id="255388at2"/>
<feature type="transmembrane region" description="Helical" evidence="7">
    <location>
        <begin position="148"/>
        <end position="166"/>
    </location>
</feature>
<sequence>MLSVQLFFFLGVIFLLAGTSAPETPGLSASSSLAFGALICLVHLLASRRAFASAHSPGAWFRAERQAFALAFASFVALLYGLDLKYWLQPLTFFDKTEGLADLAGLALFFALLSLSWLAGRSRFQVFFGGALSPPAFVWQQTRQNLPLVLPWILIAVAVDVLRLLLPEALLSLVPAPWDEFLVFALFLAFLLILLPPLILRLWACRPIPEGPFRMRIAAFCAAQNFRAGLYFWPLMGGQALTAAILGLLPRLRYLLFTPALAETLGEAELQSVIAHEIGHVYHHHLLWYAAIFCGFSLTLAVLAPLAQSWIMASTLFPLMMRYLPLSPETLADAITAVPLLALVLLYFRFVFGFFLRNFERQADSHVFRALGTAGPLVSAFFVIARACGGRRERHNWHHFSLDERVAWLNRCESEPALVGAQHRRIRRALALYFLILACLCGLGLLADRESLAARAENQYTETVLQAAVQRSPEGCEPLLDLADFYAETGRESAALSGYEAALSRPEGQCGKALRVRLWNNLAWLLLSAETPGLRNRERALSLADRAAALAQNAPVLDTLATALWANERPDLALHILDRAARLDPQHVQHYDAQRKRFRGRWLANP</sequence>
<keyword evidence="2" id="KW-0645">Protease</keyword>
<dbReference type="KEGG" id="deo:CAY53_09015"/>
<comment type="cofactor">
    <cofactor evidence="1">
        <name>Zn(2+)</name>
        <dbReference type="ChEBI" id="CHEBI:29105"/>
    </cofactor>
</comment>
<feature type="transmembrane region" description="Helical" evidence="7">
    <location>
        <begin position="367"/>
        <end position="385"/>
    </location>
</feature>
<dbReference type="AlphaFoldDB" id="A0A2L1GPJ0"/>
<dbReference type="Pfam" id="PF01435">
    <property type="entry name" value="Peptidase_M48"/>
    <property type="match status" value="1"/>
</dbReference>
<evidence type="ECO:0000256" key="1">
    <source>
        <dbReference type="ARBA" id="ARBA00001947"/>
    </source>
</evidence>
<dbReference type="CDD" id="cd07345">
    <property type="entry name" value="M48A_Ste24p-like"/>
    <property type="match status" value="1"/>
</dbReference>
<evidence type="ECO:0000256" key="6">
    <source>
        <dbReference type="ARBA" id="ARBA00023049"/>
    </source>
</evidence>
<dbReference type="Gene3D" id="3.30.2010.10">
    <property type="entry name" value="Metalloproteases ('zincins'), catalytic domain"/>
    <property type="match status" value="1"/>
</dbReference>
<dbReference type="SUPFAM" id="SSF48452">
    <property type="entry name" value="TPR-like"/>
    <property type="match status" value="1"/>
</dbReference>
<name>A0A2L1GPJ0_9BACT</name>
<evidence type="ECO:0000256" key="2">
    <source>
        <dbReference type="ARBA" id="ARBA00022670"/>
    </source>
</evidence>
<feature type="transmembrane region" description="Helical" evidence="7">
    <location>
        <begin position="67"/>
        <end position="88"/>
    </location>
</feature>
<proteinExistence type="predicted"/>
<accession>A0A2L1GPJ0</accession>
<dbReference type="InterPro" id="IPR001915">
    <property type="entry name" value="Peptidase_M48"/>
</dbReference>
<dbReference type="InterPro" id="IPR011990">
    <property type="entry name" value="TPR-like_helical_dom_sf"/>
</dbReference>
<feature type="transmembrane region" description="Helical" evidence="7">
    <location>
        <begin position="430"/>
        <end position="447"/>
    </location>
</feature>
<evidence type="ECO:0000259" key="8">
    <source>
        <dbReference type="Pfam" id="PF01435"/>
    </source>
</evidence>